<reference evidence="2" key="1">
    <citation type="submission" date="2011-07" db="EMBL/GenBank/DDBJ databases">
        <authorList>
            <consortium name="Caenorhabditis brenneri Sequencing and Analysis Consortium"/>
            <person name="Wilson R.K."/>
        </authorList>
    </citation>
    <scope>NUCLEOTIDE SEQUENCE [LARGE SCALE GENOMIC DNA]</scope>
    <source>
        <strain evidence="2">PB2801</strain>
    </source>
</reference>
<proteinExistence type="predicted"/>
<dbReference type="AlphaFoldDB" id="G0MQJ0"/>
<name>G0MQJ0_CAEBE</name>
<dbReference type="EMBL" id="GL379807">
    <property type="protein sequence ID" value="EGT41511.1"/>
    <property type="molecule type" value="Genomic_DNA"/>
</dbReference>
<dbReference type="Proteomes" id="UP000008068">
    <property type="component" value="Unassembled WGS sequence"/>
</dbReference>
<sequence length="117" mass="13635">MLNMPVDTLTQSQRSEQLLIDCAFGWLKQKVEAHHLRCPENEAKLKELLDMLKRALMSSREELCQTTDTDEFAEKVEGYRNGVTLADRILTDSKAIIIADRTTRNLFPVWPEELEWR</sequence>
<dbReference type="HOGENOM" id="CLU_2123275_0_0_1"/>
<accession>G0MQJ0</accession>
<dbReference type="eggNOG" id="ENOG502TIFD">
    <property type="taxonomic scope" value="Eukaryota"/>
</dbReference>
<dbReference type="OMA" id="CPENEAK"/>
<organism evidence="2">
    <name type="scientific">Caenorhabditis brenneri</name>
    <name type="common">Nematode worm</name>
    <dbReference type="NCBI Taxonomy" id="135651"/>
    <lineage>
        <taxon>Eukaryota</taxon>
        <taxon>Metazoa</taxon>
        <taxon>Ecdysozoa</taxon>
        <taxon>Nematoda</taxon>
        <taxon>Chromadorea</taxon>
        <taxon>Rhabditida</taxon>
        <taxon>Rhabditina</taxon>
        <taxon>Rhabditomorpha</taxon>
        <taxon>Rhabditoidea</taxon>
        <taxon>Rhabditidae</taxon>
        <taxon>Peloderinae</taxon>
        <taxon>Caenorhabditis</taxon>
    </lineage>
</organism>
<keyword evidence="2" id="KW-1185">Reference proteome</keyword>
<evidence type="ECO:0000313" key="2">
    <source>
        <dbReference type="Proteomes" id="UP000008068"/>
    </source>
</evidence>
<gene>
    <name evidence="1" type="ORF">CAEBREN_04461</name>
</gene>
<protein>
    <submittedName>
        <fullName evidence="1">Uncharacterized protein</fullName>
    </submittedName>
</protein>
<evidence type="ECO:0000313" key="1">
    <source>
        <dbReference type="EMBL" id="EGT41511.1"/>
    </source>
</evidence>
<dbReference type="InParanoid" id="G0MQJ0"/>